<dbReference type="AlphaFoldDB" id="A0A445AGA8"/>
<evidence type="ECO:0000313" key="1">
    <source>
        <dbReference type="EMBL" id="RYR25418.1"/>
    </source>
</evidence>
<sequence>MVPEWNNGGAASSESDSKWLGTRVWPLKDGMNPRVVIERDSIGKGRQDSCGCSARGLVDCVGFHVDEKRTKLKLELVLSQNFI</sequence>
<organism evidence="1 2">
    <name type="scientific">Arachis hypogaea</name>
    <name type="common">Peanut</name>
    <dbReference type="NCBI Taxonomy" id="3818"/>
    <lineage>
        <taxon>Eukaryota</taxon>
        <taxon>Viridiplantae</taxon>
        <taxon>Streptophyta</taxon>
        <taxon>Embryophyta</taxon>
        <taxon>Tracheophyta</taxon>
        <taxon>Spermatophyta</taxon>
        <taxon>Magnoliopsida</taxon>
        <taxon>eudicotyledons</taxon>
        <taxon>Gunneridae</taxon>
        <taxon>Pentapetalae</taxon>
        <taxon>rosids</taxon>
        <taxon>fabids</taxon>
        <taxon>Fabales</taxon>
        <taxon>Fabaceae</taxon>
        <taxon>Papilionoideae</taxon>
        <taxon>50 kb inversion clade</taxon>
        <taxon>dalbergioids sensu lato</taxon>
        <taxon>Dalbergieae</taxon>
        <taxon>Pterocarpus clade</taxon>
        <taxon>Arachis</taxon>
    </lineage>
</organism>
<dbReference type="Proteomes" id="UP000289738">
    <property type="component" value="Chromosome B02"/>
</dbReference>
<dbReference type="STRING" id="3818.A0A445AGA8"/>
<reference evidence="1 2" key="1">
    <citation type="submission" date="2019-01" db="EMBL/GenBank/DDBJ databases">
        <title>Sequencing of cultivated peanut Arachis hypogaea provides insights into genome evolution and oil improvement.</title>
        <authorList>
            <person name="Chen X."/>
        </authorList>
    </citation>
    <scope>NUCLEOTIDE SEQUENCE [LARGE SCALE GENOMIC DNA]</scope>
    <source>
        <strain evidence="2">cv. Fuhuasheng</strain>
        <tissue evidence="1">Leaves</tissue>
    </source>
</reference>
<proteinExistence type="predicted"/>
<dbReference type="PANTHER" id="PTHR46410">
    <property type="entry name" value="AT-RICH INTERACTIVE DOMAIN-CONTAINING PROTEIN 2"/>
    <property type="match status" value="1"/>
</dbReference>
<name>A0A445AGA8_ARAHY</name>
<dbReference type="EMBL" id="SDMP01000012">
    <property type="protein sequence ID" value="RYR25418.1"/>
    <property type="molecule type" value="Genomic_DNA"/>
</dbReference>
<comment type="caution">
    <text evidence="1">The sequence shown here is derived from an EMBL/GenBank/DDBJ whole genome shotgun (WGS) entry which is preliminary data.</text>
</comment>
<accession>A0A445AGA8</accession>
<evidence type="ECO:0000313" key="2">
    <source>
        <dbReference type="Proteomes" id="UP000289738"/>
    </source>
</evidence>
<keyword evidence="2" id="KW-1185">Reference proteome</keyword>
<protein>
    <submittedName>
        <fullName evidence="1">Uncharacterized protein</fullName>
    </submittedName>
</protein>
<dbReference type="PANTHER" id="PTHR46410:SF18">
    <property type="entry name" value="AT-RICH INTERACTIVE DOMAIN-CONTAINING PROTEIN 2"/>
    <property type="match status" value="1"/>
</dbReference>
<gene>
    <name evidence="1" type="ORF">Ahy_B02g059145</name>
</gene>